<evidence type="ECO:0000256" key="8">
    <source>
        <dbReference type="ARBA" id="ARBA00022763"/>
    </source>
</evidence>
<name>A0A8S0RLK0_OLEEU</name>
<keyword evidence="9" id="KW-0131">Cell cycle</keyword>
<dbReference type="GO" id="GO:0006281">
    <property type="term" value="P:DNA repair"/>
    <property type="evidence" value="ECO:0007669"/>
    <property type="project" value="UniProtKB-KW"/>
</dbReference>
<evidence type="ECO:0000256" key="3">
    <source>
        <dbReference type="ARBA" id="ARBA00005313"/>
    </source>
</evidence>
<dbReference type="PANTHER" id="PTHR21077:SF5">
    <property type="entry name" value="CROSSOVER JUNCTION ENDONUCLEASE MMS4"/>
    <property type="match status" value="1"/>
</dbReference>
<evidence type="ECO:0000256" key="1">
    <source>
        <dbReference type="ARBA" id="ARBA00001946"/>
    </source>
</evidence>
<dbReference type="GO" id="GO:0048476">
    <property type="term" value="C:Holliday junction resolvase complex"/>
    <property type="evidence" value="ECO:0007669"/>
    <property type="project" value="InterPro"/>
</dbReference>
<dbReference type="Pfam" id="PF02732">
    <property type="entry name" value="ERCC4"/>
    <property type="match status" value="1"/>
</dbReference>
<proteinExistence type="inferred from homology"/>
<keyword evidence="13" id="KW-0234">DNA repair</keyword>
<dbReference type="GO" id="GO:0005634">
    <property type="term" value="C:nucleus"/>
    <property type="evidence" value="ECO:0007669"/>
    <property type="project" value="UniProtKB-SubCell"/>
</dbReference>
<evidence type="ECO:0000259" key="16">
    <source>
        <dbReference type="Pfam" id="PF02732"/>
    </source>
</evidence>
<keyword evidence="6" id="KW-0479">Metal-binding</keyword>
<evidence type="ECO:0000256" key="5">
    <source>
        <dbReference type="ARBA" id="ARBA00022722"/>
    </source>
</evidence>
<evidence type="ECO:0000256" key="13">
    <source>
        <dbReference type="ARBA" id="ARBA00023204"/>
    </source>
</evidence>
<dbReference type="EMBL" id="CACTIH010003648">
    <property type="protein sequence ID" value="CAA2980476.1"/>
    <property type="molecule type" value="Genomic_DNA"/>
</dbReference>
<dbReference type="Proteomes" id="UP000594638">
    <property type="component" value="Unassembled WGS sequence"/>
</dbReference>
<evidence type="ECO:0000256" key="11">
    <source>
        <dbReference type="ARBA" id="ARBA00022842"/>
    </source>
</evidence>
<keyword evidence="5" id="KW-0540">Nuclease</keyword>
<dbReference type="GO" id="GO:0016787">
    <property type="term" value="F:hydrolase activity"/>
    <property type="evidence" value="ECO:0007669"/>
    <property type="project" value="UniProtKB-KW"/>
</dbReference>
<evidence type="ECO:0000256" key="2">
    <source>
        <dbReference type="ARBA" id="ARBA00004123"/>
    </source>
</evidence>
<accession>A0A8S0RLK0</accession>
<evidence type="ECO:0000256" key="7">
    <source>
        <dbReference type="ARBA" id="ARBA00022759"/>
    </source>
</evidence>
<comment type="cofactor">
    <cofactor evidence="1">
        <name>Mg(2+)</name>
        <dbReference type="ChEBI" id="CHEBI:18420"/>
    </cofactor>
</comment>
<keyword evidence="11" id="KW-0460">Magnesium</keyword>
<dbReference type="InterPro" id="IPR047524">
    <property type="entry name" value="XPF_nuclease_EME1_plant/arthr"/>
</dbReference>
<sequence>MSNPTVFIIDDDPTRCKLPPMSFAGPKFSSSPSSVPETPFLDASIVKCSKGKSLSSEINPLICVESDDESENVGGFEAWKNNETVFAAELANESEFDTTLFASSFLLGTITYPNVNVMTSFQVCSIHEIRQQYKLLRSWNLLSDSSIELQKKFSMGNADIMQMSESDRHLSSLEDDISTQEKLLKAASKEEAAKMKKHQKEMQKWEKGKYALKFIMAKVDTKVAELGSIGGNLLTRFAENSRSYQITSNPVGRSITWTMVSSQEIEISYVLIIYEAEDFCNLIFNQSLMGHVQSIQHHYPHHTICYLPNRLMAYIDKREQNQYKIPRNYSKWKRPSIEEILSKLTTHLSEVDSRQCYDETELAEHVVGLTCSLASCQFAQTRVHLHTPRHACILYFVGVLLPVCACMLKALIAIPKVQPRFAIAIWKKYPPMKSLLSVYMDPSKSVQEKEFLLKDLTIEGLTVGDRRLGEICSKSVQNSTGSTWKL</sequence>
<evidence type="ECO:0000256" key="15">
    <source>
        <dbReference type="ARBA" id="ARBA00023254"/>
    </source>
</evidence>
<evidence type="ECO:0000313" key="17">
    <source>
        <dbReference type="EMBL" id="CAA2980476.1"/>
    </source>
</evidence>
<dbReference type="InterPro" id="IPR042530">
    <property type="entry name" value="EME1/EME2_C"/>
</dbReference>
<protein>
    <submittedName>
        <fullName evidence="17">Crossover junction endonuclease EME1B-like</fullName>
    </submittedName>
</protein>
<dbReference type="GO" id="GO:0051321">
    <property type="term" value="P:meiotic cell cycle"/>
    <property type="evidence" value="ECO:0007669"/>
    <property type="project" value="UniProtKB-KW"/>
</dbReference>
<comment type="similarity">
    <text evidence="3">Belongs to the EME1/MMS4 family.</text>
</comment>
<dbReference type="GO" id="GO:0004519">
    <property type="term" value="F:endonuclease activity"/>
    <property type="evidence" value="ECO:0007669"/>
    <property type="project" value="UniProtKB-KW"/>
</dbReference>
<comment type="caution">
    <text evidence="17">The sequence shown here is derived from an EMBL/GenBank/DDBJ whole genome shotgun (WGS) entry which is preliminary data.</text>
</comment>
<dbReference type="InterPro" id="IPR006166">
    <property type="entry name" value="ERCC4_domain"/>
</dbReference>
<dbReference type="OrthoDB" id="343092at2759"/>
<dbReference type="GO" id="GO:0051301">
    <property type="term" value="P:cell division"/>
    <property type="evidence" value="ECO:0007669"/>
    <property type="project" value="UniProtKB-KW"/>
</dbReference>
<evidence type="ECO:0000256" key="14">
    <source>
        <dbReference type="ARBA" id="ARBA00023242"/>
    </source>
</evidence>
<gene>
    <name evidence="17" type="ORF">OLEA9_A041441</name>
</gene>
<dbReference type="GO" id="GO:0046872">
    <property type="term" value="F:metal ion binding"/>
    <property type="evidence" value="ECO:0007669"/>
    <property type="project" value="UniProtKB-KW"/>
</dbReference>
<comment type="subcellular location">
    <subcellularLocation>
        <location evidence="2">Nucleus</location>
    </subcellularLocation>
</comment>
<dbReference type="GO" id="GO:0003677">
    <property type="term" value="F:DNA binding"/>
    <property type="evidence" value="ECO:0007669"/>
    <property type="project" value="InterPro"/>
</dbReference>
<keyword evidence="8" id="KW-0227">DNA damage</keyword>
<dbReference type="Gene3D" id="1.10.150.670">
    <property type="entry name" value="Crossover junction endonuclease EME1, DNA-binding domain"/>
    <property type="match status" value="1"/>
</dbReference>
<evidence type="ECO:0000256" key="10">
    <source>
        <dbReference type="ARBA" id="ARBA00022801"/>
    </source>
</evidence>
<evidence type="ECO:0000256" key="12">
    <source>
        <dbReference type="ARBA" id="ARBA00023172"/>
    </source>
</evidence>
<keyword evidence="10" id="KW-0378">Hydrolase</keyword>
<evidence type="ECO:0000256" key="4">
    <source>
        <dbReference type="ARBA" id="ARBA00022618"/>
    </source>
</evidence>
<feature type="domain" description="ERCC4" evidence="16">
    <location>
        <begin position="219"/>
        <end position="367"/>
    </location>
</feature>
<keyword evidence="18" id="KW-1185">Reference proteome</keyword>
<dbReference type="AlphaFoldDB" id="A0A8S0RLK0"/>
<dbReference type="GO" id="GO:0006310">
    <property type="term" value="P:DNA recombination"/>
    <property type="evidence" value="ECO:0007669"/>
    <property type="project" value="UniProtKB-KW"/>
</dbReference>
<organism evidence="17 18">
    <name type="scientific">Olea europaea subsp. europaea</name>
    <dbReference type="NCBI Taxonomy" id="158383"/>
    <lineage>
        <taxon>Eukaryota</taxon>
        <taxon>Viridiplantae</taxon>
        <taxon>Streptophyta</taxon>
        <taxon>Embryophyta</taxon>
        <taxon>Tracheophyta</taxon>
        <taxon>Spermatophyta</taxon>
        <taxon>Magnoliopsida</taxon>
        <taxon>eudicotyledons</taxon>
        <taxon>Gunneridae</taxon>
        <taxon>Pentapetalae</taxon>
        <taxon>asterids</taxon>
        <taxon>lamiids</taxon>
        <taxon>Lamiales</taxon>
        <taxon>Oleaceae</taxon>
        <taxon>Oleeae</taxon>
        <taxon>Olea</taxon>
    </lineage>
</organism>
<dbReference type="Gene3D" id="3.40.50.10130">
    <property type="match status" value="1"/>
</dbReference>
<keyword evidence="7 17" id="KW-0255">Endonuclease</keyword>
<keyword evidence="4" id="KW-0132">Cell division</keyword>
<keyword evidence="14" id="KW-0539">Nucleus</keyword>
<evidence type="ECO:0000256" key="9">
    <source>
        <dbReference type="ARBA" id="ARBA00022776"/>
    </source>
</evidence>
<evidence type="ECO:0000313" key="18">
    <source>
        <dbReference type="Proteomes" id="UP000594638"/>
    </source>
</evidence>
<keyword evidence="9" id="KW-0498">Mitosis</keyword>
<reference evidence="17 18" key="1">
    <citation type="submission" date="2019-12" db="EMBL/GenBank/DDBJ databases">
        <authorList>
            <person name="Alioto T."/>
            <person name="Alioto T."/>
            <person name="Gomez Garrido J."/>
        </authorList>
    </citation>
    <scope>NUCLEOTIDE SEQUENCE [LARGE SCALE GENOMIC DNA]</scope>
</reference>
<dbReference type="PANTHER" id="PTHR21077">
    <property type="entry name" value="EME1 PROTEIN"/>
    <property type="match status" value="1"/>
</dbReference>
<evidence type="ECO:0000256" key="6">
    <source>
        <dbReference type="ARBA" id="ARBA00022723"/>
    </source>
</evidence>
<keyword evidence="15" id="KW-0469">Meiosis</keyword>
<dbReference type="Gramene" id="OE9A041441T1">
    <property type="protein sequence ID" value="OE9A041441C1"/>
    <property type="gene ID" value="OE9A041441"/>
</dbReference>
<dbReference type="InterPro" id="IPR033310">
    <property type="entry name" value="Mms4/EME1/EME2"/>
</dbReference>
<keyword evidence="12" id="KW-0233">DNA recombination</keyword>
<dbReference type="CDD" id="cd20083">
    <property type="entry name" value="XPF_nuclease_EME"/>
    <property type="match status" value="1"/>
</dbReference>